<dbReference type="Pfam" id="PF00498">
    <property type="entry name" value="FHA"/>
    <property type="match status" value="1"/>
</dbReference>
<dbReference type="CDD" id="cd00060">
    <property type="entry name" value="FHA"/>
    <property type="match status" value="1"/>
</dbReference>
<name>A0A6I2UHM8_9FIRM</name>
<dbReference type="EMBL" id="VUNR01000006">
    <property type="protein sequence ID" value="MSU08286.1"/>
    <property type="molecule type" value="Genomic_DNA"/>
</dbReference>
<accession>A0A6I2UHM8</accession>
<dbReference type="InterPro" id="IPR050923">
    <property type="entry name" value="Cell_Proc_Reg/RNA_Proc"/>
</dbReference>
<dbReference type="GeneID" id="96778203"/>
<sequence>MQVTAVVIKALSVVLQYGMLFFLLFFVYRAARLMTAAARPVVEDIYAETEITAAEAVLTVLEAADESMIGRRFAFGDSISIGRGDANDIVINDGYVSHRHARVELWNNLYVIEDLGSVNKTYVNGQEIAGRQYLQSGDIISIGTVTFQFGR</sequence>
<evidence type="ECO:0000259" key="2">
    <source>
        <dbReference type="PROSITE" id="PS50006"/>
    </source>
</evidence>
<keyword evidence="1" id="KW-1133">Transmembrane helix</keyword>
<feature type="transmembrane region" description="Helical" evidence="1">
    <location>
        <begin position="6"/>
        <end position="28"/>
    </location>
</feature>
<feature type="domain" description="FHA" evidence="2">
    <location>
        <begin position="79"/>
        <end position="128"/>
    </location>
</feature>
<protein>
    <submittedName>
        <fullName evidence="3">FHA domain-containing protein</fullName>
    </submittedName>
</protein>
<dbReference type="Gene3D" id="2.60.200.20">
    <property type="match status" value="1"/>
</dbReference>
<dbReference type="RefSeq" id="WP_154406448.1">
    <property type="nucleotide sequence ID" value="NZ_JAQXJM010000024.1"/>
</dbReference>
<dbReference type="PANTHER" id="PTHR23308">
    <property type="entry name" value="NUCLEAR INHIBITOR OF PROTEIN PHOSPHATASE-1"/>
    <property type="match status" value="1"/>
</dbReference>
<evidence type="ECO:0000256" key="1">
    <source>
        <dbReference type="SAM" id="Phobius"/>
    </source>
</evidence>
<dbReference type="AlphaFoldDB" id="A0A6I2UHM8"/>
<dbReference type="SUPFAM" id="SSF49879">
    <property type="entry name" value="SMAD/FHA domain"/>
    <property type="match status" value="1"/>
</dbReference>
<keyword evidence="1" id="KW-0472">Membrane</keyword>
<comment type="caution">
    <text evidence="3">The sequence shown here is derived from an EMBL/GenBank/DDBJ whole genome shotgun (WGS) entry which is preliminary data.</text>
</comment>
<dbReference type="InterPro" id="IPR008984">
    <property type="entry name" value="SMAD_FHA_dom_sf"/>
</dbReference>
<dbReference type="InterPro" id="IPR000253">
    <property type="entry name" value="FHA_dom"/>
</dbReference>
<proteinExistence type="predicted"/>
<dbReference type="Proteomes" id="UP000433181">
    <property type="component" value="Unassembled WGS sequence"/>
</dbReference>
<dbReference type="PROSITE" id="PS50006">
    <property type="entry name" value="FHA_DOMAIN"/>
    <property type="match status" value="1"/>
</dbReference>
<dbReference type="SMART" id="SM00240">
    <property type="entry name" value="FHA"/>
    <property type="match status" value="1"/>
</dbReference>
<keyword evidence="4" id="KW-1185">Reference proteome</keyword>
<organism evidence="3 4">
    <name type="scientific">Anaerovibrio slackiae</name>
    <dbReference type="NCBI Taxonomy" id="2652309"/>
    <lineage>
        <taxon>Bacteria</taxon>
        <taxon>Bacillati</taxon>
        <taxon>Bacillota</taxon>
        <taxon>Negativicutes</taxon>
        <taxon>Selenomonadales</taxon>
        <taxon>Selenomonadaceae</taxon>
        <taxon>Anaerovibrio</taxon>
    </lineage>
</organism>
<gene>
    <name evidence="3" type="ORF">FYJ84_04690</name>
</gene>
<keyword evidence="1" id="KW-0812">Transmembrane</keyword>
<evidence type="ECO:0000313" key="3">
    <source>
        <dbReference type="EMBL" id="MSU08286.1"/>
    </source>
</evidence>
<reference evidence="3 4" key="1">
    <citation type="submission" date="2019-08" db="EMBL/GenBank/DDBJ databases">
        <title>In-depth cultivation of the pig gut microbiome towards novel bacterial diversity and tailored functional studies.</title>
        <authorList>
            <person name="Wylensek D."/>
            <person name="Hitch T.C.A."/>
            <person name="Clavel T."/>
        </authorList>
    </citation>
    <scope>NUCLEOTIDE SEQUENCE [LARGE SCALE GENOMIC DNA]</scope>
    <source>
        <strain evidence="3 4">WCA-693-APC-5D-A</strain>
    </source>
</reference>
<evidence type="ECO:0000313" key="4">
    <source>
        <dbReference type="Proteomes" id="UP000433181"/>
    </source>
</evidence>